<organism evidence="1 2">
    <name type="scientific">Roseovarius tolerans</name>
    <dbReference type="NCBI Taxonomy" id="74031"/>
    <lineage>
        <taxon>Bacteria</taxon>
        <taxon>Pseudomonadati</taxon>
        <taxon>Pseudomonadota</taxon>
        <taxon>Alphaproteobacteria</taxon>
        <taxon>Rhodobacterales</taxon>
        <taxon>Roseobacteraceae</taxon>
        <taxon>Roseovarius</taxon>
    </lineage>
</organism>
<sequence length="116" mass="12617">MLLGDFNAYAKEDPVQTIAEDPDYVDLIDSFIGQEDAFSFIFDGQQGSLDQALASDDIAGLVTGVTEWHINAQEPDLLNYNSRFNDAGFLSEDVVASSDHDPLIVGLDTQADFLVA</sequence>
<dbReference type="PATRIC" id="fig|74031.6.peg.1290"/>
<dbReference type="SUPFAM" id="SSF56219">
    <property type="entry name" value="DNase I-like"/>
    <property type="match status" value="1"/>
</dbReference>
<dbReference type="InterPro" id="IPR036691">
    <property type="entry name" value="Endo/exonu/phosph_ase_sf"/>
</dbReference>
<name>A0A0L6CXK2_9RHOB</name>
<dbReference type="OrthoDB" id="9773411at2"/>
<gene>
    <name evidence="1" type="ORF">ROTO_12640</name>
</gene>
<evidence type="ECO:0000313" key="2">
    <source>
        <dbReference type="Proteomes" id="UP000037046"/>
    </source>
</evidence>
<evidence type="ECO:0000313" key="1">
    <source>
        <dbReference type="EMBL" id="KNX42223.1"/>
    </source>
</evidence>
<dbReference type="AlphaFoldDB" id="A0A0L6CXK2"/>
<dbReference type="Gene3D" id="3.60.10.10">
    <property type="entry name" value="Endonuclease/exonuclease/phosphatase"/>
    <property type="match status" value="1"/>
</dbReference>
<dbReference type="PANTHER" id="PTHR42834:SF1">
    <property type="entry name" value="ENDONUCLEASE_EXONUCLEASE_PHOSPHATASE FAMILY PROTEIN (AFU_ORTHOLOGUE AFUA_3G09210)"/>
    <property type="match status" value="1"/>
</dbReference>
<dbReference type="Proteomes" id="UP000037046">
    <property type="component" value="Unassembled WGS sequence"/>
</dbReference>
<accession>A0A0L6CXK2</accession>
<dbReference type="RefSeq" id="WP_050662175.1">
    <property type="nucleotide sequence ID" value="NZ_CP118494.1"/>
</dbReference>
<keyword evidence="2" id="KW-1185">Reference proteome</keyword>
<dbReference type="EMBL" id="LGVV01000011">
    <property type="protein sequence ID" value="KNX42223.1"/>
    <property type="molecule type" value="Genomic_DNA"/>
</dbReference>
<comment type="caution">
    <text evidence="1">The sequence shown here is derived from an EMBL/GenBank/DDBJ whole genome shotgun (WGS) entry which is preliminary data.</text>
</comment>
<protein>
    <recommendedName>
        <fullName evidence="3">Endonuclease/Exonuclease/phosphatase family protein</fullName>
    </recommendedName>
</protein>
<proteinExistence type="predicted"/>
<reference evidence="2" key="1">
    <citation type="submission" date="2015-07" db="EMBL/GenBank/DDBJ databases">
        <title>Draft Genome Sequence of Roseovarius tolerans EL-164, a producer of N-Acylated Alanine Methyl Esters (NAMEs).</title>
        <authorList>
            <person name="Voget S."/>
            <person name="Bruns H."/>
            <person name="Wagner-Doebler I."/>
            <person name="Schulz S."/>
            <person name="Daniel R."/>
        </authorList>
    </citation>
    <scope>NUCLEOTIDE SEQUENCE [LARGE SCALE GENOMIC DNA]</scope>
    <source>
        <strain evidence="2">EL-164</strain>
    </source>
</reference>
<evidence type="ECO:0008006" key="3">
    <source>
        <dbReference type="Google" id="ProtNLM"/>
    </source>
</evidence>
<dbReference type="PANTHER" id="PTHR42834">
    <property type="entry name" value="ENDONUCLEASE/EXONUCLEASE/PHOSPHATASE FAMILY PROTEIN (AFU_ORTHOLOGUE AFUA_3G09210)"/>
    <property type="match status" value="1"/>
</dbReference>